<organism evidence="2 3">
    <name type="scientific">Mycobacterium florentinum</name>
    <dbReference type="NCBI Taxonomy" id="292462"/>
    <lineage>
        <taxon>Bacteria</taxon>
        <taxon>Bacillati</taxon>
        <taxon>Actinomycetota</taxon>
        <taxon>Actinomycetes</taxon>
        <taxon>Mycobacteriales</taxon>
        <taxon>Mycobacteriaceae</taxon>
        <taxon>Mycobacterium</taxon>
        <taxon>Mycobacterium simiae complex</taxon>
    </lineage>
</organism>
<dbReference type="Pfam" id="PF11259">
    <property type="entry name" value="DUF3060"/>
    <property type="match status" value="1"/>
</dbReference>
<keyword evidence="3" id="KW-1185">Reference proteome</keyword>
<accession>A0A1X1U486</accession>
<evidence type="ECO:0000313" key="2">
    <source>
        <dbReference type="EMBL" id="ORV51652.1"/>
    </source>
</evidence>
<protein>
    <recommendedName>
        <fullName evidence="4">DUF3060 domain-containing protein</fullName>
    </recommendedName>
</protein>
<gene>
    <name evidence="2" type="ORF">AWC05_26070</name>
</gene>
<evidence type="ECO:0008006" key="4">
    <source>
        <dbReference type="Google" id="ProtNLM"/>
    </source>
</evidence>
<evidence type="ECO:0000313" key="3">
    <source>
        <dbReference type="Proteomes" id="UP000193010"/>
    </source>
</evidence>
<dbReference type="Proteomes" id="UP000193010">
    <property type="component" value="Unassembled WGS sequence"/>
</dbReference>
<dbReference type="EMBL" id="LQOV01000017">
    <property type="protein sequence ID" value="ORV51652.1"/>
    <property type="molecule type" value="Genomic_DNA"/>
</dbReference>
<dbReference type="AlphaFoldDB" id="A0A1X1U486"/>
<reference evidence="2 3" key="1">
    <citation type="submission" date="2016-01" db="EMBL/GenBank/DDBJ databases">
        <title>The new phylogeny of the genus Mycobacterium.</title>
        <authorList>
            <person name="Tarcisio F."/>
            <person name="Conor M."/>
            <person name="Antonella G."/>
            <person name="Elisabetta G."/>
            <person name="Giulia F.S."/>
            <person name="Sara T."/>
            <person name="Anna F."/>
            <person name="Clotilde B."/>
            <person name="Roberto B."/>
            <person name="Veronica D.S."/>
            <person name="Fabio R."/>
            <person name="Monica P."/>
            <person name="Olivier J."/>
            <person name="Enrico T."/>
            <person name="Nicola S."/>
        </authorList>
    </citation>
    <scope>NUCLEOTIDE SEQUENCE [LARGE SCALE GENOMIC DNA]</scope>
    <source>
        <strain evidence="2 3">DSM 44852</strain>
    </source>
</reference>
<feature type="region of interest" description="Disordered" evidence="1">
    <location>
        <begin position="108"/>
        <end position="134"/>
    </location>
</feature>
<name>A0A1X1U486_MYCFL</name>
<sequence length="134" mass="13796">MFRVLVIGVIFVGMASAPGDIAWASGPAGRWQVPEDLSPAKIDASFKFVTYDCGTQSPIRIVGEDSTITLNGSCGEVDVSGAANTVNLQTVAVINATGMGNHITWENGPGGTVPRISNPGHNNDIRGPGGFQAG</sequence>
<proteinExistence type="predicted"/>
<evidence type="ECO:0000256" key="1">
    <source>
        <dbReference type="SAM" id="MobiDB-lite"/>
    </source>
</evidence>
<comment type="caution">
    <text evidence="2">The sequence shown here is derived from an EMBL/GenBank/DDBJ whole genome shotgun (WGS) entry which is preliminary data.</text>
</comment>
<dbReference type="InterPro" id="IPR021417">
    <property type="entry name" value="DUF3060"/>
</dbReference>